<gene>
    <name evidence="2" type="ORF">LMXM_26_1840</name>
</gene>
<feature type="region of interest" description="Disordered" evidence="1">
    <location>
        <begin position="105"/>
        <end position="131"/>
    </location>
</feature>
<keyword evidence="3" id="KW-1185">Reference proteome</keyword>
<evidence type="ECO:0000256" key="1">
    <source>
        <dbReference type="SAM" id="MobiDB-lite"/>
    </source>
</evidence>
<dbReference type="RefSeq" id="XP_003876486.1">
    <property type="nucleotide sequence ID" value="XM_003876437.1"/>
</dbReference>
<dbReference type="OrthoDB" id="273604at2759"/>
<sequence length="986" mass="101673">MDAWFQYALGVGEVIYDMKLHEYEDACASLLLTAAKVAATAEAATDDVNKARRSGKGVHCEHSGLDTTVAPAPAWAAHLQPPALTSSSGGSPLISMCETVSDVPMTSSTTAGSVPSRGAAATPGSRPVADPCTVSGATTALNESCLTHNGSIDHSKTPTLSSSATYLPATFGDCNRRALTLTAGAAASPTEAFGALVEAMQLRKPMRAATLSSQHIDAIQAEADFVFQELDDVFTLQPGDAAAAAAAASTAGVAPRPSPTLPSSTDTRCEPAEDEEECGVAAAQSRPLPAPPPASVADSSDRHLLYGELTSVGVRQLQAISMASSCVVREENGRSSSRDDGVGGAGLLANLSTTMACSCDSSSEPAFGSTPPVNHTVSAPLSCTGDHSHGHGHTSRGAVVVAVDVGSGNGRLLFEWDRLAAAACRRQHTSSPPRHADEGATLVDAAPTAVTLHSTTSASGGTTVATTHAASMHCGNLLAAAYAPLGIASPAAVWRGWLGVGIELVPSRMRIARKALVPHYLNLKQALAAPSAGGGVSAPVTHLDPCPLEATVAADMAASCSPSASLQSGVATHSTAVRSVVGSPVSTGTSVSMTPGCRVQQPSARVLLYEGDALAPGVLSNATLCRFPNPNHHGEPLTLGESYAAHDDGGDVQGWGADSSRFRCTATSTASVPTTAAVMNETGLLESIGSDAHGLGGARTPANMSLASIATVGSSCSACPRLVGQSYYPLCSIEGGPLLTGREEPHLVVFCCGLGFDEAQVRRLCQRLEDMLLRRSATAAETAPSPVGGGPMTYQQLSKDANSFPSHYVRHHHSRMPHSEDAETETSPVDCASPSLTYSEKSKEENIKTGFGIQPMAPTAAVPITGIATGIGAGFASHRHWESVTCVLLLRPMDVLLPTFPLFRYARRVYDTVRQPILAEDTALLLSTGRRSDGSSVPFSVRATPALEGSPGLSAAGCIVESDVWGTTLETTWMNAAPAWVVRFHF</sequence>
<dbReference type="Proteomes" id="UP000007259">
    <property type="component" value="Chromosome 26"/>
</dbReference>
<feature type="region of interest" description="Disordered" evidence="1">
    <location>
        <begin position="811"/>
        <end position="843"/>
    </location>
</feature>
<evidence type="ECO:0000313" key="3">
    <source>
        <dbReference type="Proteomes" id="UP000007259"/>
    </source>
</evidence>
<accession>E9AYG4</accession>
<dbReference type="VEuPathDB" id="TriTrypDB:LmxM.26.1840"/>
<dbReference type="OMA" id="MNAAPAW"/>
<feature type="region of interest" description="Disordered" evidence="1">
    <location>
        <begin position="248"/>
        <end position="277"/>
    </location>
</feature>
<dbReference type="EMBL" id="FR799579">
    <property type="protein sequence ID" value="CBZ28006.1"/>
    <property type="molecule type" value="Genomic_DNA"/>
</dbReference>
<proteinExistence type="predicted"/>
<organism evidence="2 3">
    <name type="scientific">Leishmania mexicana (strain MHOM/GT/2001/U1103)</name>
    <dbReference type="NCBI Taxonomy" id="929439"/>
    <lineage>
        <taxon>Eukaryota</taxon>
        <taxon>Discoba</taxon>
        <taxon>Euglenozoa</taxon>
        <taxon>Kinetoplastea</taxon>
        <taxon>Metakinetoplastina</taxon>
        <taxon>Trypanosomatida</taxon>
        <taxon>Trypanosomatidae</taxon>
        <taxon>Leishmaniinae</taxon>
        <taxon>Leishmania</taxon>
    </lineage>
</organism>
<name>E9AYG4_LEIMU</name>
<dbReference type="GeneID" id="13449382"/>
<dbReference type="KEGG" id="lmi:LMXM_26_1840"/>
<dbReference type="PhylomeDB" id="E9AYG4"/>
<evidence type="ECO:0000313" key="2">
    <source>
        <dbReference type="EMBL" id="CBZ28006.1"/>
    </source>
</evidence>
<protein>
    <submittedName>
        <fullName evidence="2">Uncharacterized protein</fullName>
    </submittedName>
</protein>
<reference evidence="2 3" key="1">
    <citation type="journal article" date="2011" name="Genome Res.">
        <title>Chromosome and gene copy number variation allow major structural change between species and strains of Leishmania.</title>
        <authorList>
            <person name="Rogers M.B."/>
            <person name="Hilley J.D."/>
            <person name="Dickens N.J."/>
            <person name="Wilkes J."/>
            <person name="Bates P.A."/>
            <person name="Depledge D.P."/>
            <person name="Harris D."/>
            <person name="Her Y."/>
            <person name="Herzyk P."/>
            <person name="Imamura H."/>
            <person name="Otto T.D."/>
            <person name="Sanders M."/>
            <person name="Seeger K."/>
            <person name="Dujardin J.C."/>
            <person name="Berriman M."/>
            <person name="Smith D.F."/>
            <person name="Hertz-Fowler C."/>
            <person name="Mottram J.C."/>
        </authorList>
    </citation>
    <scope>NUCLEOTIDE SEQUENCE [LARGE SCALE GENOMIC DNA]</scope>
    <source>
        <strain evidence="2 3">MHOM/GT/2001/U1103</strain>
    </source>
</reference>
<dbReference type="AlphaFoldDB" id="E9AYG4"/>